<sequence length="219" mass="24009">MGTTRPSGLIREVLIDRLFVLFGWSDRRIVRIFEKFLLNKKLNAASVERRNALKTLAGALGGLVALPGWATGWTAESVQLTKSFLPADQIETLAAVVDTIIPATDTPGAKELNVSQFIQKVVADCYDKAAQDALSNGLVLTNDLAQKAYGKPFGGGDATQRTDLLKQMEQSTEPAQATFIKLVKPLTIRGYLNSEYVMTNLTHYEFIPGHYHGCVPVKK</sequence>
<keyword evidence="2" id="KW-1185">Reference proteome</keyword>
<name>A0A2T0SUI2_9BACT</name>
<organism evidence="1 2">
    <name type="scientific">Spirosoma oryzae</name>
    <dbReference type="NCBI Taxonomy" id="1469603"/>
    <lineage>
        <taxon>Bacteria</taxon>
        <taxon>Pseudomonadati</taxon>
        <taxon>Bacteroidota</taxon>
        <taxon>Cytophagia</taxon>
        <taxon>Cytophagales</taxon>
        <taxon>Cytophagaceae</taxon>
        <taxon>Spirosoma</taxon>
    </lineage>
</organism>
<reference evidence="1 2" key="1">
    <citation type="submission" date="2018-03" db="EMBL/GenBank/DDBJ databases">
        <title>Genomic Encyclopedia of Archaeal and Bacterial Type Strains, Phase II (KMG-II): from individual species to whole genera.</title>
        <authorList>
            <person name="Goeker M."/>
        </authorList>
    </citation>
    <scope>NUCLEOTIDE SEQUENCE [LARGE SCALE GENOMIC DNA]</scope>
    <source>
        <strain evidence="1 2">DSM 28354</strain>
    </source>
</reference>
<protein>
    <submittedName>
        <fullName evidence="1">Gluconate 2-dehydrogenase subunit 3-like protein</fullName>
    </submittedName>
</protein>
<comment type="caution">
    <text evidence="1">The sequence shown here is derived from an EMBL/GenBank/DDBJ whole genome shotgun (WGS) entry which is preliminary data.</text>
</comment>
<dbReference type="Proteomes" id="UP000238375">
    <property type="component" value="Unassembled WGS sequence"/>
</dbReference>
<dbReference type="InterPro" id="IPR027056">
    <property type="entry name" value="Gluconate_2DH_su3"/>
</dbReference>
<proteinExistence type="predicted"/>
<evidence type="ECO:0000313" key="1">
    <source>
        <dbReference type="EMBL" id="PRY37060.1"/>
    </source>
</evidence>
<evidence type="ECO:0000313" key="2">
    <source>
        <dbReference type="Proteomes" id="UP000238375"/>
    </source>
</evidence>
<dbReference type="EMBL" id="PVTE01000011">
    <property type="protein sequence ID" value="PRY37060.1"/>
    <property type="molecule type" value="Genomic_DNA"/>
</dbReference>
<dbReference type="AlphaFoldDB" id="A0A2T0SUI2"/>
<dbReference type="Pfam" id="PF13618">
    <property type="entry name" value="Gluconate_2-dh3"/>
    <property type="match status" value="1"/>
</dbReference>
<accession>A0A2T0SUI2</accession>
<gene>
    <name evidence="1" type="ORF">CLV58_11198</name>
</gene>